<proteinExistence type="predicted"/>
<feature type="region of interest" description="Disordered" evidence="1">
    <location>
        <begin position="491"/>
        <end position="510"/>
    </location>
</feature>
<dbReference type="InterPro" id="IPR002823">
    <property type="entry name" value="DUF112_TM"/>
</dbReference>
<dbReference type="Proteomes" id="UP000235803">
    <property type="component" value="Unassembled WGS sequence"/>
</dbReference>
<evidence type="ECO:0000313" key="4">
    <source>
        <dbReference type="EMBL" id="PMR75752.1"/>
    </source>
</evidence>
<name>A0A2N7U5Q8_9GAMM</name>
<keyword evidence="2" id="KW-0812">Transmembrane</keyword>
<comment type="caution">
    <text evidence="4">The sequence shown here is derived from an EMBL/GenBank/DDBJ whole genome shotgun (WGS) entry which is preliminary data.</text>
</comment>
<feature type="transmembrane region" description="Helical" evidence="2">
    <location>
        <begin position="59"/>
        <end position="83"/>
    </location>
</feature>
<feature type="transmembrane region" description="Helical" evidence="2">
    <location>
        <begin position="581"/>
        <end position="610"/>
    </location>
</feature>
<evidence type="ECO:0000259" key="3">
    <source>
        <dbReference type="Pfam" id="PF01970"/>
    </source>
</evidence>
<dbReference type="OrthoDB" id="9781349at2"/>
<feature type="transmembrane region" description="Helical" evidence="2">
    <location>
        <begin position="104"/>
        <end position="130"/>
    </location>
</feature>
<keyword evidence="2" id="KW-1133">Transmembrane helix</keyword>
<evidence type="ECO:0000313" key="5">
    <source>
        <dbReference type="Proteomes" id="UP000235803"/>
    </source>
</evidence>
<dbReference type="PANTHER" id="PTHR35342:SF5">
    <property type="entry name" value="TRICARBOXYLIC TRANSPORT PROTEIN"/>
    <property type="match status" value="1"/>
</dbReference>
<feature type="transmembrane region" description="Helical" evidence="2">
    <location>
        <begin position="459"/>
        <end position="481"/>
    </location>
</feature>
<feature type="transmembrane region" description="Helical" evidence="2">
    <location>
        <begin position="622"/>
        <end position="640"/>
    </location>
</feature>
<evidence type="ECO:0000256" key="2">
    <source>
        <dbReference type="SAM" id="Phobius"/>
    </source>
</evidence>
<feature type="transmembrane region" description="Helical" evidence="2">
    <location>
        <begin position="352"/>
        <end position="378"/>
    </location>
</feature>
<dbReference type="RefSeq" id="WP_102653061.1">
    <property type="nucleotide sequence ID" value="NZ_PNRF01000017.1"/>
</dbReference>
<feature type="transmembrane region" description="Helical" evidence="2">
    <location>
        <begin position="542"/>
        <end position="560"/>
    </location>
</feature>
<feature type="transmembrane region" description="Helical" evidence="2">
    <location>
        <begin position="164"/>
        <end position="186"/>
    </location>
</feature>
<reference evidence="4 5" key="1">
    <citation type="submission" date="2018-01" db="EMBL/GenBank/DDBJ databases">
        <title>Halomonas endophytica sp. nov., isolated from storage liquid in the stems of Populus euphratica.</title>
        <authorList>
            <person name="Chen C."/>
        </authorList>
    </citation>
    <scope>NUCLEOTIDE SEQUENCE [LARGE SCALE GENOMIC DNA]</scope>
    <source>
        <strain evidence="4 5">MC28</strain>
    </source>
</reference>
<feature type="transmembrane region" description="Helical" evidence="2">
    <location>
        <begin position="6"/>
        <end position="27"/>
    </location>
</feature>
<protein>
    <recommendedName>
        <fullName evidence="3">DUF112 domain-containing protein</fullName>
    </recommendedName>
</protein>
<dbReference type="AlphaFoldDB" id="A0A2N7U5Q8"/>
<sequence length="656" mass="69071">MLENIASALVILFEPMRLLALCAGMLAGMMFGMLPGLGGVAAVSILLPFIYLMDSYSGLAMLLGAISVIYTADTITSVLLGAPGSPASAPTAIEGHALARQGKASLALGVGFLASMIGGLFGALILSVAIPIAGPLVLALGTPELFMFALVGLCFAASMVGKDIAVGLATACFGILLGVVGAAPAAANYRFTFGQPYLMDGLSLPIVALGLFAVAELIGMVASGGGIAGKQMPLGKWGESFREFWRHRWLVVRSSIIGIFGGFVPAVGASASTWIAYGHAISSTKDKRRFGKGEIRGIASSEGANNATIISDLVPTMLFSVPGGPAAAIFLGALFSFGFYPGPRMVSETPDLMYMIVWSVALASVMGAIICFAVTPYLARLTRINFSLIAAPLLLIMVAGAYQGTQTFGDILALLVLGIIGWLMKNANWPRAPVLVGFVLATPMEQYFWLTTQIHGVTWLTRPGVLVIASLIVIPMLLGLVRKLRRRRASTAGSPSADHSPPGDSDESPRDSTILLITAGLMVVAFAYASHEMMGFRSNARLMPAMGIVPGVLLSLYILGRQLYRLRRDGKVIHLDSRQQLPVLGGILAYGAAMWLVGFSLATPLLLAWLLLRCAGMRLGSAALYGLIVYVAAQGLFILMRITPPSGTLFTLPMPW</sequence>
<accession>A0A2N7U5Q8</accession>
<feature type="transmembrane region" description="Helical" evidence="2">
    <location>
        <begin position="206"/>
        <end position="229"/>
    </location>
</feature>
<feature type="transmembrane region" description="Helical" evidence="2">
    <location>
        <begin position="136"/>
        <end position="157"/>
    </location>
</feature>
<feature type="transmembrane region" description="Helical" evidence="2">
    <location>
        <begin position="384"/>
        <end position="402"/>
    </location>
</feature>
<feature type="domain" description="DUF112" evidence="3">
    <location>
        <begin position="18"/>
        <end position="435"/>
    </location>
</feature>
<gene>
    <name evidence="4" type="ORF">C1H69_08955</name>
</gene>
<dbReference type="EMBL" id="PNRF01000017">
    <property type="protein sequence ID" value="PMR75752.1"/>
    <property type="molecule type" value="Genomic_DNA"/>
</dbReference>
<feature type="transmembrane region" description="Helical" evidence="2">
    <location>
        <begin position="407"/>
        <end position="424"/>
    </location>
</feature>
<feature type="transmembrane region" description="Helical" evidence="2">
    <location>
        <begin position="317"/>
        <end position="340"/>
    </location>
</feature>
<dbReference type="Pfam" id="PF01970">
    <property type="entry name" value="TctA"/>
    <property type="match status" value="1"/>
</dbReference>
<feature type="transmembrane region" description="Helical" evidence="2">
    <location>
        <begin position="34"/>
        <end position="53"/>
    </location>
</feature>
<dbReference type="PANTHER" id="PTHR35342">
    <property type="entry name" value="TRICARBOXYLIC TRANSPORT PROTEIN"/>
    <property type="match status" value="1"/>
</dbReference>
<feature type="transmembrane region" description="Helical" evidence="2">
    <location>
        <begin position="513"/>
        <end position="530"/>
    </location>
</feature>
<keyword evidence="2" id="KW-0472">Membrane</keyword>
<feature type="transmembrane region" description="Helical" evidence="2">
    <location>
        <begin position="250"/>
        <end position="277"/>
    </location>
</feature>
<keyword evidence="5" id="KW-1185">Reference proteome</keyword>
<evidence type="ECO:0000256" key="1">
    <source>
        <dbReference type="SAM" id="MobiDB-lite"/>
    </source>
</evidence>
<organism evidence="4 5">
    <name type="scientific">Billgrantia endophytica</name>
    <dbReference type="NCBI Taxonomy" id="2033802"/>
    <lineage>
        <taxon>Bacteria</taxon>
        <taxon>Pseudomonadati</taxon>
        <taxon>Pseudomonadota</taxon>
        <taxon>Gammaproteobacteria</taxon>
        <taxon>Oceanospirillales</taxon>
        <taxon>Halomonadaceae</taxon>
        <taxon>Billgrantia</taxon>
    </lineage>
</organism>